<feature type="transmembrane region" description="Helical" evidence="1">
    <location>
        <begin position="17"/>
        <end position="36"/>
    </location>
</feature>
<keyword evidence="3" id="KW-1185">Reference proteome</keyword>
<evidence type="ECO:0000256" key="1">
    <source>
        <dbReference type="SAM" id="Phobius"/>
    </source>
</evidence>
<evidence type="ECO:0000313" key="3">
    <source>
        <dbReference type="Proteomes" id="UP000198935"/>
    </source>
</evidence>
<dbReference type="Pfam" id="PF12679">
    <property type="entry name" value="ABC2_membrane_2"/>
    <property type="match status" value="1"/>
</dbReference>
<keyword evidence="1" id="KW-0472">Membrane</keyword>
<dbReference type="OrthoDB" id="66636at2"/>
<dbReference type="Proteomes" id="UP000198935">
    <property type="component" value="Unassembled WGS sequence"/>
</dbReference>
<feature type="transmembrane region" description="Helical" evidence="1">
    <location>
        <begin position="123"/>
        <end position="144"/>
    </location>
</feature>
<feature type="transmembrane region" description="Helical" evidence="1">
    <location>
        <begin position="236"/>
        <end position="255"/>
    </location>
</feature>
<organism evidence="2 3">
    <name type="scientific">Evansella caseinilytica</name>
    <dbReference type="NCBI Taxonomy" id="1503961"/>
    <lineage>
        <taxon>Bacteria</taxon>
        <taxon>Bacillati</taxon>
        <taxon>Bacillota</taxon>
        <taxon>Bacilli</taxon>
        <taxon>Bacillales</taxon>
        <taxon>Bacillaceae</taxon>
        <taxon>Evansella</taxon>
    </lineage>
</organism>
<proteinExistence type="predicted"/>
<reference evidence="3" key="1">
    <citation type="submission" date="2016-10" db="EMBL/GenBank/DDBJ databases">
        <authorList>
            <person name="Varghese N."/>
            <person name="Submissions S."/>
        </authorList>
    </citation>
    <scope>NUCLEOTIDE SEQUENCE [LARGE SCALE GENOMIC DNA]</scope>
    <source>
        <strain evidence="3">SP</strain>
    </source>
</reference>
<evidence type="ECO:0000313" key="2">
    <source>
        <dbReference type="EMBL" id="SDZ64671.1"/>
    </source>
</evidence>
<dbReference type="GO" id="GO:0140359">
    <property type="term" value="F:ABC-type transporter activity"/>
    <property type="evidence" value="ECO:0007669"/>
    <property type="project" value="InterPro"/>
</dbReference>
<feature type="transmembrane region" description="Helical" evidence="1">
    <location>
        <begin position="68"/>
        <end position="90"/>
    </location>
</feature>
<keyword evidence="1" id="KW-1133">Transmembrane helix</keyword>
<sequence length="265" mass="28751">MFNAPLFKASFKKTSKLMLGITAIVIFYLLATAGMYDPSGESDLVSSLPEALRDAFGMELGPQTMEGFLATGFYGVSFLLFMIIFSLIVANQLLVNLVDRGSMAYLLTTPVARKKVAGTQAGVIILNLFLIVAATTLLGLAGISGVVPDADLNISVFLQINIVAFCLLFFISGYAFFFSAAFNETKFAMTASVGLTMLFYVFNVFANSAGNAEWLKYLTVFSTFQPLEIVKGNTNVFLVSFSLGVAGLMLFLAGIRRFSRRDLPL</sequence>
<dbReference type="AlphaFoldDB" id="A0A1H3URM0"/>
<accession>A0A1H3URM0</accession>
<dbReference type="PANTHER" id="PTHR37305">
    <property type="entry name" value="INTEGRAL MEMBRANE PROTEIN-RELATED"/>
    <property type="match status" value="1"/>
</dbReference>
<dbReference type="STRING" id="1503961.SAMN05421736_12476"/>
<feature type="transmembrane region" description="Helical" evidence="1">
    <location>
        <begin position="156"/>
        <end position="180"/>
    </location>
</feature>
<dbReference type="GO" id="GO:0005886">
    <property type="term" value="C:plasma membrane"/>
    <property type="evidence" value="ECO:0007669"/>
    <property type="project" value="UniProtKB-SubCell"/>
</dbReference>
<keyword evidence="1" id="KW-0812">Transmembrane</keyword>
<feature type="transmembrane region" description="Helical" evidence="1">
    <location>
        <begin position="187"/>
        <end position="206"/>
    </location>
</feature>
<dbReference type="PANTHER" id="PTHR37305:SF2">
    <property type="entry name" value="BACITRACIN TRANSPORT PERMEASE PROTEIN BCRB"/>
    <property type="match status" value="1"/>
</dbReference>
<dbReference type="EMBL" id="FNPI01000024">
    <property type="protein sequence ID" value="SDZ64671.1"/>
    <property type="molecule type" value="Genomic_DNA"/>
</dbReference>
<protein>
    <submittedName>
        <fullName evidence="2">ABC-2 type transport system permease protein</fullName>
    </submittedName>
</protein>
<gene>
    <name evidence="2" type="ORF">SAMN05421736_12476</name>
</gene>
<name>A0A1H3URM0_9BACI</name>